<comment type="caution">
    <text evidence="1">The sequence shown here is derived from an EMBL/GenBank/DDBJ whole genome shotgun (WGS) entry which is preliminary data.</text>
</comment>
<dbReference type="Proteomes" id="UP000621492">
    <property type="component" value="Unassembled WGS sequence"/>
</dbReference>
<organism evidence="1 2">
    <name type="scientific">Lentibacillus populi</name>
    <dbReference type="NCBI Taxonomy" id="1827502"/>
    <lineage>
        <taxon>Bacteria</taxon>
        <taxon>Bacillati</taxon>
        <taxon>Bacillota</taxon>
        <taxon>Bacilli</taxon>
        <taxon>Bacillales</taxon>
        <taxon>Bacillaceae</taxon>
        <taxon>Lentibacillus</taxon>
    </lineage>
</organism>
<reference evidence="1" key="1">
    <citation type="journal article" date="2014" name="Int. J. Syst. Evol. Microbiol.">
        <title>Complete genome sequence of Corynebacterium casei LMG S-19264T (=DSM 44701T), isolated from a smear-ripened cheese.</title>
        <authorList>
            <consortium name="US DOE Joint Genome Institute (JGI-PGF)"/>
            <person name="Walter F."/>
            <person name="Albersmeier A."/>
            <person name="Kalinowski J."/>
            <person name="Ruckert C."/>
        </authorList>
    </citation>
    <scope>NUCLEOTIDE SEQUENCE</scope>
    <source>
        <strain evidence="1">CGMCC 1.15454</strain>
    </source>
</reference>
<gene>
    <name evidence="1" type="ORF">GCM10011409_11560</name>
</gene>
<keyword evidence="2" id="KW-1185">Reference proteome</keyword>
<proteinExistence type="predicted"/>
<reference evidence="1" key="2">
    <citation type="submission" date="2020-09" db="EMBL/GenBank/DDBJ databases">
        <authorList>
            <person name="Sun Q."/>
            <person name="Zhou Y."/>
        </authorList>
    </citation>
    <scope>NUCLEOTIDE SEQUENCE</scope>
    <source>
        <strain evidence="1">CGMCC 1.15454</strain>
    </source>
</reference>
<accession>A0A9W5TVL4</accession>
<evidence type="ECO:0000313" key="1">
    <source>
        <dbReference type="EMBL" id="GGB35776.1"/>
    </source>
</evidence>
<sequence>MVSHKVNNMDILSANKYVKEILMKTLAKSQQHKLLHKFSTGYGLTQNLFELYLNRKINQLLYNNIMESHDFFDSLRVGQEINVDEWNENVLMQKHIINSLT</sequence>
<evidence type="ECO:0000313" key="2">
    <source>
        <dbReference type="Proteomes" id="UP000621492"/>
    </source>
</evidence>
<dbReference type="EMBL" id="BMJD01000005">
    <property type="protein sequence ID" value="GGB35776.1"/>
    <property type="molecule type" value="Genomic_DNA"/>
</dbReference>
<dbReference type="AlphaFoldDB" id="A0A9W5TVL4"/>
<name>A0A9W5TVL4_9BACI</name>
<protein>
    <submittedName>
        <fullName evidence="1">Uncharacterized protein</fullName>
    </submittedName>
</protein>